<keyword evidence="3 9" id="KW-0240">DNA-directed RNA polymerase</keyword>
<dbReference type="CDD" id="cd04330">
    <property type="entry name" value="RNAP_III_Rpc25_N"/>
    <property type="match status" value="1"/>
</dbReference>
<evidence type="ECO:0000259" key="8">
    <source>
        <dbReference type="Pfam" id="PF08292"/>
    </source>
</evidence>
<dbReference type="EMBL" id="BDRX01000001">
    <property type="protein sequence ID" value="GBF87529.1"/>
    <property type="molecule type" value="Genomic_DNA"/>
</dbReference>
<evidence type="ECO:0000313" key="9">
    <source>
        <dbReference type="EMBL" id="GBF87529.1"/>
    </source>
</evidence>
<dbReference type="InterPro" id="IPR005576">
    <property type="entry name" value="Rpb7-like_N"/>
</dbReference>
<feature type="domain" description="RNA polymerase III subunit Rpc25" evidence="8">
    <location>
        <begin position="124"/>
        <end position="210"/>
    </location>
</feature>
<comment type="similarity">
    <text evidence="2">Belongs to the eukaryotic RPB7/RPC8 RNA polymerase subunit family.</text>
</comment>
<keyword evidence="4" id="KW-0804">Transcription</keyword>
<dbReference type="InterPro" id="IPR013238">
    <property type="entry name" value="RNA_pol_III_Rbc25"/>
</dbReference>
<dbReference type="STRING" id="307507.A0A2V0NKK6"/>
<evidence type="ECO:0000256" key="1">
    <source>
        <dbReference type="ARBA" id="ARBA00004123"/>
    </source>
</evidence>
<dbReference type="Pfam" id="PF03876">
    <property type="entry name" value="SHS2_Rpb7-N"/>
    <property type="match status" value="1"/>
</dbReference>
<evidence type="ECO:0000256" key="2">
    <source>
        <dbReference type="ARBA" id="ARBA00009307"/>
    </source>
</evidence>
<gene>
    <name evidence="9" type="ORF">Rsub_00240</name>
</gene>
<dbReference type="Proteomes" id="UP000247498">
    <property type="component" value="Unassembled WGS sequence"/>
</dbReference>
<evidence type="ECO:0000256" key="3">
    <source>
        <dbReference type="ARBA" id="ARBA00022478"/>
    </source>
</evidence>
<protein>
    <submittedName>
        <fullName evidence="9">DNA-directed RNA polymerase III subunit RPC8</fullName>
    </submittedName>
</protein>
<comment type="subcellular location">
    <subcellularLocation>
        <location evidence="1">Nucleus</location>
    </subcellularLocation>
</comment>
<dbReference type="Gene3D" id="3.30.1490.120">
    <property type="entry name" value="RNA polymerase Rpb7-like, N-terminal domain"/>
    <property type="match status" value="1"/>
</dbReference>
<evidence type="ECO:0000256" key="5">
    <source>
        <dbReference type="ARBA" id="ARBA00023242"/>
    </source>
</evidence>
<dbReference type="GO" id="GO:0006384">
    <property type="term" value="P:transcription initiation at RNA polymerase III promoter"/>
    <property type="evidence" value="ECO:0007669"/>
    <property type="project" value="TreeGrafter"/>
</dbReference>
<keyword evidence="5" id="KW-0539">Nucleus</keyword>
<feature type="domain" description="RNA polymerase Rpb7-like N-terminal" evidence="7">
    <location>
        <begin position="11"/>
        <end position="64"/>
    </location>
</feature>
<organism evidence="9 10">
    <name type="scientific">Raphidocelis subcapitata</name>
    <dbReference type="NCBI Taxonomy" id="307507"/>
    <lineage>
        <taxon>Eukaryota</taxon>
        <taxon>Viridiplantae</taxon>
        <taxon>Chlorophyta</taxon>
        <taxon>core chlorophytes</taxon>
        <taxon>Chlorophyceae</taxon>
        <taxon>CS clade</taxon>
        <taxon>Sphaeropleales</taxon>
        <taxon>Selenastraceae</taxon>
        <taxon>Raphidocelis</taxon>
    </lineage>
</organism>
<dbReference type="Gene3D" id="2.40.50.140">
    <property type="entry name" value="Nucleic acid-binding proteins"/>
    <property type="match status" value="1"/>
</dbReference>
<dbReference type="InterPro" id="IPR012340">
    <property type="entry name" value="NA-bd_OB-fold"/>
</dbReference>
<dbReference type="Pfam" id="PF08292">
    <property type="entry name" value="RNA_pol_Rbc25"/>
    <property type="match status" value="1"/>
</dbReference>
<proteinExistence type="inferred from homology"/>
<evidence type="ECO:0000256" key="4">
    <source>
        <dbReference type="ARBA" id="ARBA00023163"/>
    </source>
</evidence>
<keyword evidence="10" id="KW-1185">Reference proteome</keyword>
<dbReference type="InterPro" id="IPR045113">
    <property type="entry name" value="Rpb7-like"/>
</dbReference>
<evidence type="ECO:0000256" key="6">
    <source>
        <dbReference type="SAM" id="MobiDB-lite"/>
    </source>
</evidence>
<evidence type="ECO:0000313" key="10">
    <source>
        <dbReference type="Proteomes" id="UP000247498"/>
    </source>
</evidence>
<dbReference type="InParanoid" id="A0A2V0NKK6"/>
<dbReference type="OrthoDB" id="10256606at2759"/>
<accession>A0A2V0NKK6</accession>
<comment type="caution">
    <text evidence="9">The sequence shown here is derived from an EMBL/GenBank/DDBJ whole genome shotgun (WGS) entry which is preliminary data.</text>
</comment>
<evidence type="ECO:0000259" key="7">
    <source>
        <dbReference type="Pfam" id="PF03876"/>
    </source>
</evidence>
<dbReference type="AlphaFoldDB" id="A0A2V0NKK6"/>
<sequence>MFVLSKLEADVRVAPKDLAKPPLAAVTEVLEADYLDKVIPDLGLAVTIYDVISIGGGHIYPNDGAAYFRVVFRLVVFRPFAGEVLVGKILSSTNRSPSSRASPQPRETPAPLSLHRVCALAGLDPSFFDPSEGVWKWKYEGNDMYMDLQEPVRFRVGGVKFNPLPPPPHAQAAAAKTANEAAIGSAARPFSPMEIVGDMCGDGLGLTTWWEAAGEEEEAAEEQERGDAVMVDGEAG</sequence>
<feature type="region of interest" description="Disordered" evidence="6">
    <location>
        <begin position="217"/>
        <end position="236"/>
    </location>
</feature>
<dbReference type="SUPFAM" id="SSF88798">
    <property type="entry name" value="N-terminal, heterodimerisation domain of RBP7 (RpoE)"/>
    <property type="match status" value="1"/>
</dbReference>
<dbReference type="FunCoup" id="A0A2V0NKK6">
    <property type="interactions" value="2010"/>
</dbReference>
<dbReference type="InterPro" id="IPR036898">
    <property type="entry name" value="RNA_pol_Rpb7-like_N_sf"/>
</dbReference>
<reference evidence="9 10" key="1">
    <citation type="journal article" date="2018" name="Sci. Rep.">
        <title>Raphidocelis subcapitata (=Pseudokirchneriella subcapitata) provides an insight into genome evolution and environmental adaptations in the Sphaeropleales.</title>
        <authorList>
            <person name="Suzuki S."/>
            <person name="Yamaguchi H."/>
            <person name="Nakajima N."/>
            <person name="Kawachi M."/>
        </authorList>
    </citation>
    <scope>NUCLEOTIDE SEQUENCE [LARGE SCALE GENOMIC DNA]</scope>
    <source>
        <strain evidence="9 10">NIES-35</strain>
    </source>
</reference>
<dbReference type="PANTHER" id="PTHR12709:SF1">
    <property type="entry name" value="DNA-DIRECTED RNA POLYMERASE III SUBUNIT RPC8"/>
    <property type="match status" value="1"/>
</dbReference>
<name>A0A2V0NKK6_9CHLO</name>
<dbReference type="PANTHER" id="PTHR12709">
    <property type="entry name" value="DNA-DIRECTED RNA POLYMERASE II, III"/>
    <property type="match status" value="1"/>
</dbReference>
<dbReference type="GO" id="GO:0005666">
    <property type="term" value="C:RNA polymerase III complex"/>
    <property type="evidence" value="ECO:0007669"/>
    <property type="project" value="TreeGrafter"/>
</dbReference>